<keyword evidence="5 6" id="KW-0067">ATP-binding</keyword>
<evidence type="ECO:0000256" key="5">
    <source>
        <dbReference type="ARBA" id="ARBA00022840"/>
    </source>
</evidence>
<reference evidence="9" key="1">
    <citation type="submission" date="2020-09" db="EMBL/GenBank/DDBJ databases">
        <title>A novel bacterium of genus Hazenella, isolated from South China Sea.</title>
        <authorList>
            <person name="Huang H."/>
            <person name="Mo K."/>
            <person name="Hu Y."/>
        </authorList>
    </citation>
    <scope>NUCLEOTIDE SEQUENCE</scope>
    <source>
        <strain evidence="9">IB182357</strain>
    </source>
</reference>
<dbReference type="EMBL" id="JACXAH010000005">
    <property type="protein sequence ID" value="MBD1371570.1"/>
    <property type="molecule type" value="Genomic_DNA"/>
</dbReference>
<dbReference type="InterPro" id="IPR050512">
    <property type="entry name" value="Sulf_AdTrans/APS_kinase"/>
</dbReference>
<dbReference type="GO" id="GO:0004020">
    <property type="term" value="F:adenylylsulfate kinase activity"/>
    <property type="evidence" value="ECO:0007669"/>
    <property type="project" value="UniProtKB-UniRule"/>
</dbReference>
<dbReference type="GO" id="GO:0010134">
    <property type="term" value="P:sulfate assimilation via adenylyl sulfate reduction"/>
    <property type="evidence" value="ECO:0007669"/>
    <property type="project" value="TreeGrafter"/>
</dbReference>
<accession>A0A926NAC9</accession>
<comment type="caution">
    <text evidence="6">Lacks conserved residue(s) required for the propagation of feature annotation.</text>
</comment>
<name>A0A926NAC9_9BACL</name>
<feature type="binding site" evidence="6">
    <location>
        <begin position="11"/>
        <end position="18"/>
    </location>
    <ligand>
        <name>ATP</name>
        <dbReference type="ChEBI" id="CHEBI:30616"/>
    </ligand>
</feature>
<dbReference type="NCBIfam" id="NF003013">
    <property type="entry name" value="PRK03846.1"/>
    <property type="match status" value="1"/>
</dbReference>
<dbReference type="InterPro" id="IPR059117">
    <property type="entry name" value="APS_kinase_dom"/>
</dbReference>
<evidence type="ECO:0000256" key="3">
    <source>
        <dbReference type="ARBA" id="ARBA00022679"/>
    </source>
</evidence>
<dbReference type="CDD" id="cd02027">
    <property type="entry name" value="APSK"/>
    <property type="match status" value="1"/>
</dbReference>
<dbReference type="AlphaFoldDB" id="A0A926NAC9"/>
<dbReference type="PANTHER" id="PTHR42700">
    <property type="entry name" value="SULFATE ADENYLYLTRANSFERASE"/>
    <property type="match status" value="1"/>
</dbReference>
<dbReference type="GO" id="GO:0005524">
    <property type="term" value="F:ATP binding"/>
    <property type="evidence" value="ECO:0007669"/>
    <property type="project" value="UniProtKB-UniRule"/>
</dbReference>
<proteinExistence type="inferred from homology"/>
<sequence>MNKGAVFWLTGLSGAGKTTIAKLVEEKLNELPDVRVQLLDGDILRDVINSDLGFTKEDRFKQIQRGAFIAQLLMKQGVLVLCSFITPYRFMRDYCRQRIDQFHEIYVKCPLEACIERDVKGLYKKAIDGEITQFTGISDPYETPLQPDMMIETATEVPEVSAEKLFQFIRKQGYIS</sequence>
<comment type="function">
    <text evidence="6 7">Catalyzes the synthesis of activated sulfate.</text>
</comment>
<keyword evidence="6 7" id="KW-0418">Kinase</keyword>
<keyword evidence="10" id="KW-1185">Reference proteome</keyword>
<dbReference type="Proteomes" id="UP000661691">
    <property type="component" value="Unassembled WGS sequence"/>
</dbReference>
<comment type="pathway">
    <text evidence="6 7">Sulfur metabolism; hydrogen sulfide biosynthesis; sulfite from sulfate: step 2/3.</text>
</comment>
<comment type="catalytic activity">
    <reaction evidence="1 6 7">
        <text>adenosine 5'-phosphosulfate + ATP = 3'-phosphoadenylyl sulfate + ADP + H(+)</text>
        <dbReference type="Rhea" id="RHEA:24152"/>
        <dbReference type="ChEBI" id="CHEBI:15378"/>
        <dbReference type="ChEBI" id="CHEBI:30616"/>
        <dbReference type="ChEBI" id="CHEBI:58243"/>
        <dbReference type="ChEBI" id="CHEBI:58339"/>
        <dbReference type="ChEBI" id="CHEBI:456216"/>
        <dbReference type="EC" id="2.7.1.25"/>
    </reaction>
</comment>
<dbReference type="Gene3D" id="3.40.50.300">
    <property type="entry name" value="P-loop containing nucleotide triphosphate hydrolases"/>
    <property type="match status" value="1"/>
</dbReference>
<dbReference type="GO" id="GO:0004781">
    <property type="term" value="F:sulfate adenylyltransferase (ATP) activity"/>
    <property type="evidence" value="ECO:0007669"/>
    <property type="project" value="TreeGrafter"/>
</dbReference>
<comment type="caution">
    <text evidence="9">The sequence shown here is derived from an EMBL/GenBank/DDBJ whole genome shotgun (WGS) entry which is preliminary data.</text>
</comment>
<dbReference type="GO" id="GO:0019379">
    <property type="term" value="P:sulfate assimilation, phosphoadenylyl sulfate reduction by phosphoadenylyl-sulfate reductase (thioredoxin)"/>
    <property type="evidence" value="ECO:0007669"/>
    <property type="project" value="TreeGrafter"/>
</dbReference>
<feature type="domain" description="APS kinase" evidence="8">
    <location>
        <begin position="3"/>
        <end position="151"/>
    </location>
</feature>
<comment type="similarity">
    <text evidence="6 7">Belongs to the APS kinase family.</text>
</comment>
<evidence type="ECO:0000256" key="1">
    <source>
        <dbReference type="ARBA" id="ARBA00001823"/>
    </source>
</evidence>
<gene>
    <name evidence="6 9" type="primary">cysC</name>
    <name evidence="9" type="ORF">IC620_04265</name>
</gene>
<evidence type="ECO:0000256" key="7">
    <source>
        <dbReference type="RuleBase" id="RU004347"/>
    </source>
</evidence>
<keyword evidence="4 6" id="KW-0547">Nucleotide-binding</keyword>
<organism evidence="9 10">
    <name type="scientific">Polycladospora coralii</name>
    <dbReference type="NCBI Taxonomy" id="2771432"/>
    <lineage>
        <taxon>Bacteria</taxon>
        <taxon>Bacillati</taxon>
        <taxon>Bacillota</taxon>
        <taxon>Bacilli</taxon>
        <taxon>Bacillales</taxon>
        <taxon>Thermoactinomycetaceae</taxon>
        <taxon>Polycladospora</taxon>
    </lineage>
</organism>
<dbReference type="Pfam" id="PF01583">
    <property type="entry name" value="APS_kinase"/>
    <property type="match status" value="1"/>
</dbReference>
<protein>
    <recommendedName>
        <fullName evidence="2 6">Adenylyl-sulfate kinase</fullName>
        <ecNumber evidence="2 6">2.7.1.25</ecNumber>
    </recommendedName>
    <alternativeName>
        <fullName evidence="6">APS kinase</fullName>
    </alternativeName>
    <alternativeName>
        <fullName evidence="6">ATP adenosine-5'-phosphosulfate 3'-phosphotransferase</fullName>
    </alternativeName>
    <alternativeName>
        <fullName evidence="6">Adenosine-5'-phosphosulfate kinase</fullName>
    </alternativeName>
</protein>
<dbReference type="SUPFAM" id="SSF52540">
    <property type="entry name" value="P-loop containing nucleoside triphosphate hydrolases"/>
    <property type="match status" value="1"/>
</dbReference>
<keyword evidence="3 6" id="KW-0808">Transferase</keyword>
<evidence type="ECO:0000256" key="6">
    <source>
        <dbReference type="HAMAP-Rule" id="MF_00065"/>
    </source>
</evidence>
<dbReference type="HAMAP" id="MF_00065">
    <property type="entry name" value="Adenylyl_sulf_kinase"/>
    <property type="match status" value="1"/>
</dbReference>
<dbReference type="EC" id="2.7.1.25" evidence="2 6"/>
<dbReference type="InterPro" id="IPR027417">
    <property type="entry name" value="P-loop_NTPase"/>
</dbReference>
<evidence type="ECO:0000313" key="10">
    <source>
        <dbReference type="Proteomes" id="UP000661691"/>
    </source>
</evidence>
<keyword evidence="6" id="KW-0597">Phosphoprotein</keyword>
<evidence type="ECO:0000313" key="9">
    <source>
        <dbReference type="EMBL" id="MBD1371570.1"/>
    </source>
</evidence>
<dbReference type="RefSeq" id="WP_191138226.1">
    <property type="nucleotide sequence ID" value="NZ_JACXAG020000001.1"/>
</dbReference>
<dbReference type="GO" id="GO:0070814">
    <property type="term" value="P:hydrogen sulfide biosynthetic process"/>
    <property type="evidence" value="ECO:0007669"/>
    <property type="project" value="UniProtKB-UniRule"/>
</dbReference>
<dbReference type="NCBIfam" id="TIGR00455">
    <property type="entry name" value="apsK"/>
    <property type="match status" value="1"/>
</dbReference>
<dbReference type="InterPro" id="IPR002891">
    <property type="entry name" value="APS"/>
</dbReference>
<dbReference type="PANTHER" id="PTHR42700:SF1">
    <property type="entry name" value="SULFATE ADENYLYLTRANSFERASE"/>
    <property type="match status" value="1"/>
</dbReference>
<evidence type="ECO:0000256" key="2">
    <source>
        <dbReference type="ARBA" id="ARBA00012121"/>
    </source>
</evidence>
<dbReference type="GO" id="GO:0005737">
    <property type="term" value="C:cytoplasm"/>
    <property type="evidence" value="ECO:0007669"/>
    <property type="project" value="TreeGrafter"/>
</dbReference>
<evidence type="ECO:0000256" key="4">
    <source>
        <dbReference type="ARBA" id="ARBA00022741"/>
    </source>
</evidence>
<evidence type="ECO:0000259" key="8">
    <source>
        <dbReference type="Pfam" id="PF01583"/>
    </source>
</evidence>